<evidence type="ECO:0008006" key="5">
    <source>
        <dbReference type="Google" id="ProtNLM"/>
    </source>
</evidence>
<feature type="chain" id="PRO_5039536955" description="Serine hydrolase" evidence="2">
    <location>
        <begin position="30"/>
        <end position="306"/>
    </location>
</feature>
<feature type="compositionally biased region" description="Low complexity" evidence="1">
    <location>
        <begin position="44"/>
        <end position="53"/>
    </location>
</feature>
<dbReference type="InterPro" id="IPR012338">
    <property type="entry name" value="Beta-lactam/transpept-like"/>
</dbReference>
<keyword evidence="4" id="KW-1185">Reference proteome</keyword>
<feature type="region of interest" description="Disordered" evidence="1">
    <location>
        <begin position="35"/>
        <end position="67"/>
    </location>
</feature>
<accession>A0A1Q8CT38</accession>
<dbReference type="PROSITE" id="PS51257">
    <property type="entry name" value="PROKAR_LIPOPROTEIN"/>
    <property type="match status" value="1"/>
</dbReference>
<gene>
    <name evidence="3" type="ORF">BU204_11320</name>
</gene>
<dbReference type="AlphaFoldDB" id="A0A1Q8CT38"/>
<feature type="signal peptide" evidence="2">
    <location>
        <begin position="1"/>
        <end position="29"/>
    </location>
</feature>
<dbReference type="SUPFAM" id="SSF56601">
    <property type="entry name" value="beta-lactamase/transpeptidase-like"/>
    <property type="match status" value="1"/>
</dbReference>
<reference evidence="3 4" key="1">
    <citation type="submission" date="2016-12" db="EMBL/GenBank/DDBJ databases">
        <title>The draft genome sequence of Actinophytocola sp. 11-183.</title>
        <authorList>
            <person name="Wang W."/>
            <person name="Yuan L."/>
        </authorList>
    </citation>
    <scope>NUCLEOTIDE SEQUENCE [LARGE SCALE GENOMIC DNA]</scope>
    <source>
        <strain evidence="3 4">11-183</strain>
    </source>
</reference>
<organism evidence="3 4">
    <name type="scientific">Actinophytocola xanthii</name>
    <dbReference type="NCBI Taxonomy" id="1912961"/>
    <lineage>
        <taxon>Bacteria</taxon>
        <taxon>Bacillati</taxon>
        <taxon>Actinomycetota</taxon>
        <taxon>Actinomycetes</taxon>
        <taxon>Pseudonocardiales</taxon>
        <taxon>Pseudonocardiaceae</taxon>
    </lineage>
</organism>
<evidence type="ECO:0000313" key="4">
    <source>
        <dbReference type="Proteomes" id="UP000185596"/>
    </source>
</evidence>
<dbReference type="Gene3D" id="3.40.710.10">
    <property type="entry name" value="DD-peptidase/beta-lactamase superfamily"/>
    <property type="match status" value="1"/>
</dbReference>
<name>A0A1Q8CT38_9PSEU</name>
<evidence type="ECO:0000256" key="1">
    <source>
        <dbReference type="SAM" id="MobiDB-lite"/>
    </source>
</evidence>
<dbReference type="RefSeq" id="WP_075125564.1">
    <property type="nucleotide sequence ID" value="NZ_MSIE01000016.1"/>
</dbReference>
<protein>
    <recommendedName>
        <fullName evidence="5">Serine hydrolase</fullName>
    </recommendedName>
</protein>
<proteinExistence type="predicted"/>
<comment type="caution">
    <text evidence="3">The sequence shown here is derived from an EMBL/GenBank/DDBJ whole genome shotgun (WGS) entry which is preliminary data.</text>
</comment>
<evidence type="ECO:0000313" key="3">
    <source>
        <dbReference type="EMBL" id="OLF17513.1"/>
    </source>
</evidence>
<sequence>MPSLRKRRLHRLLAAVPVALLASCGTVTGTALPEPVPPTRVAHHPAPQAAPSQPRLPAPRPAPAEGNAEAKGLLEAAATVEPDVTIGALVVDRTSGDPVLSLHADRQFRCASLVKLLIAIDILENGPDGGTRPVTDKDRADIGAMLGASDDTVASAYWVAGGYSDIIVRTSEKLGLTATEPPEEPGRWGDMRISAADVVRVYTYILGMPLEDRRLILAALEQAPRFAADGFEQHFGIPDGLRSTWAVKQGWGDNDTAMVLHSTGLVGEDWRYIVVLLTEHPLGTDWGTAAASVTAAAGTLRVLPGL</sequence>
<dbReference type="EMBL" id="MSIE01000016">
    <property type="protein sequence ID" value="OLF17513.1"/>
    <property type="molecule type" value="Genomic_DNA"/>
</dbReference>
<evidence type="ECO:0000256" key="2">
    <source>
        <dbReference type="SAM" id="SignalP"/>
    </source>
</evidence>
<dbReference type="Proteomes" id="UP000185596">
    <property type="component" value="Unassembled WGS sequence"/>
</dbReference>
<dbReference type="OrthoDB" id="4981298at2"/>
<keyword evidence="2" id="KW-0732">Signal</keyword>
<dbReference type="STRING" id="1912961.BU204_11320"/>